<dbReference type="eggNOG" id="COG4731">
    <property type="taxonomic scope" value="Bacteria"/>
</dbReference>
<dbReference type="Gene3D" id="2.40.128.520">
    <property type="match status" value="1"/>
</dbReference>
<sequence length="156" mass="17843">MIFNNDLFNFMKVRQFASILILAFLSSQVWAQSENDILGVWYNTEKTAKVIISKSGDKFMGKISWLLEPEKNGVPAMDEQNDNDKLKNRPLMGLTILEGLRYKNGLWKGGKIYDPMSGNTYSCELKLLSMDTLEVTGFMGFSWIGRTVEWTRAEKP</sequence>
<dbReference type="PATRIC" id="fig|1305737.6.peg.154"/>
<evidence type="ECO:0000259" key="2">
    <source>
        <dbReference type="Pfam" id="PF09917"/>
    </source>
</evidence>
<dbReference type="Pfam" id="PF09917">
    <property type="entry name" value="DUF2147"/>
    <property type="match status" value="1"/>
</dbReference>
<dbReference type="STRING" id="1305737.GCA_000526355_01025"/>
<gene>
    <name evidence="3" type="ORF">HLUCCX10_15820</name>
</gene>
<dbReference type="InterPro" id="IPR019223">
    <property type="entry name" value="DUF2147"/>
</dbReference>
<feature type="signal peptide" evidence="1">
    <location>
        <begin position="1"/>
        <end position="31"/>
    </location>
</feature>
<protein>
    <recommendedName>
        <fullName evidence="2">DUF2147 domain-containing protein</fullName>
    </recommendedName>
</protein>
<evidence type="ECO:0000313" key="4">
    <source>
        <dbReference type="Proteomes" id="UP000050421"/>
    </source>
</evidence>
<organism evidence="3 4">
    <name type="scientific">Algoriphagus marincola HL-49</name>
    <dbReference type="NCBI Taxonomy" id="1305737"/>
    <lineage>
        <taxon>Bacteria</taxon>
        <taxon>Pseudomonadati</taxon>
        <taxon>Bacteroidota</taxon>
        <taxon>Cytophagia</taxon>
        <taxon>Cytophagales</taxon>
        <taxon>Cyclobacteriaceae</taxon>
        <taxon>Algoriphagus</taxon>
    </lineage>
</organism>
<dbReference type="Proteomes" id="UP000050421">
    <property type="component" value="Unassembled WGS sequence"/>
</dbReference>
<proteinExistence type="predicted"/>
<keyword evidence="1" id="KW-0732">Signal</keyword>
<dbReference type="AlphaFoldDB" id="A0A0P7XRR1"/>
<feature type="domain" description="DUF2147" evidence="2">
    <location>
        <begin position="39"/>
        <end position="152"/>
    </location>
</feature>
<dbReference type="PANTHER" id="PTHR36919:SF2">
    <property type="entry name" value="BLL6627 PROTEIN"/>
    <property type="match status" value="1"/>
</dbReference>
<reference evidence="3 4" key="1">
    <citation type="submission" date="2015-09" db="EMBL/GenBank/DDBJ databases">
        <title>Identification and resolution of microdiversity through metagenomic sequencing of parallel consortia.</title>
        <authorList>
            <person name="Nelson W.C."/>
            <person name="Romine M.F."/>
            <person name="Lindemann S.R."/>
        </authorList>
    </citation>
    <scope>NUCLEOTIDE SEQUENCE [LARGE SCALE GENOMIC DNA]</scope>
    <source>
        <strain evidence="3">HL-49</strain>
    </source>
</reference>
<comment type="caution">
    <text evidence="3">The sequence shown here is derived from an EMBL/GenBank/DDBJ whole genome shotgun (WGS) entry which is preliminary data.</text>
</comment>
<feature type="chain" id="PRO_5006145598" description="DUF2147 domain-containing protein" evidence="1">
    <location>
        <begin position="32"/>
        <end position="156"/>
    </location>
</feature>
<dbReference type="EMBL" id="LJXT01000132">
    <property type="protein sequence ID" value="KPQ10272.1"/>
    <property type="molecule type" value="Genomic_DNA"/>
</dbReference>
<name>A0A0P7XRR1_9BACT</name>
<dbReference type="PANTHER" id="PTHR36919">
    <property type="entry name" value="BLR1215 PROTEIN"/>
    <property type="match status" value="1"/>
</dbReference>
<evidence type="ECO:0000313" key="3">
    <source>
        <dbReference type="EMBL" id="KPQ10272.1"/>
    </source>
</evidence>
<accession>A0A0P7XRR1</accession>
<evidence type="ECO:0000256" key="1">
    <source>
        <dbReference type="SAM" id="SignalP"/>
    </source>
</evidence>